<dbReference type="SUPFAM" id="SSF81321">
    <property type="entry name" value="Family A G protein-coupled receptor-like"/>
    <property type="match status" value="1"/>
</dbReference>
<organism evidence="7 8">
    <name type="scientific">Plectus sambesii</name>
    <dbReference type="NCBI Taxonomy" id="2011161"/>
    <lineage>
        <taxon>Eukaryota</taxon>
        <taxon>Metazoa</taxon>
        <taxon>Ecdysozoa</taxon>
        <taxon>Nematoda</taxon>
        <taxon>Chromadorea</taxon>
        <taxon>Plectida</taxon>
        <taxon>Plectina</taxon>
        <taxon>Plectoidea</taxon>
        <taxon>Plectidae</taxon>
        <taxon>Plectus</taxon>
    </lineage>
</organism>
<evidence type="ECO:0000259" key="6">
    <source>
        <dbReference type="PROSITE" id="PS50262"/>
    </source>
</evidence>
<dbReference type="GO" id="GO:0016020">
    <property type="term" value="C:membrane"/>
    <property type="evidence" value="ECO:0007669"/>
    <property type="project" value="UniProtKB-SubCell"/>
</dbReference>
<keyword evidence="7" id="KW-1185">Reference proteome</keyword>
<dbReference type="Gene3D" id="1.20.1070.10">
    <property type="entry name" value="Rhodopsin 7-helix transmembrane proteins"/>
    <property type="match status" value="1"/>
</dbReference>
<evidence type="ECO:0000256" key="4">
    <source>
        <dbReference type="ARBA" id="ARBA00023136"/>
    </source>
</evidence>
<keyword evidence="3 5" id="KW-1133">Transmembrane helix</keyword>
<evidence type="ECO:0000313" key="7">
    <source>
        <dbReference type="Proteomes" id="UP000887566"/>
    </source>
</evidence>
<keyword evidence="2 5" id="KW-0812">Transmembrane</keyword>
<feature type="transmembrane region" description="Helical" evidence="5">
    <location>
        <begin position="216"/>
        <end position="241"/>
    </location>
</feature>
<dbReference type="PROSITE" id="PS50262">
    <property type="entry name" value="G_PROTEIN_RECEP_F1_2"/>
    <property type="match status" value="1"/>
</dbReference>
<dbReference type="PANTHER" id="PTHR23360">
    <property type="entry name" value="G-PROTEIN COUPLED RECEPTORS FAMILY 1 PROFILE DOMAIN-CONTAINING PROTEIN-RELATED"/>
    <property type="match status" value="1"/>
</dbReference>
<feature type="transmembrane region" description="Helical" evidence="5">
    <location>
        <begin position="131"/>
        <end position="149"/>
    </location>
</feature>
<evidence type="ECO:0000256" key="1">
    <source>
        <dbReference type="ARBA" id="ARBA00004370"/>
    </source>
</evidence>
<evidence type="ECO:0000313" key="8">
    <source>
        <dbReference type="WBParaSite" id="PSAMB.scaffold18323size959.g37548.t1"/>
    </source>
</evidence>
<evidence type="ECO:0000256" key="5">
    <source>
        <dbReference type="SAM" id="Phobius"/>
    </source>
</evidence>
<accession>A0A914VCT7</accession>
<reference evidence="8" key="1">
    <citation type="submission" date="2022-11" db="UniProtKB">
        <authorList>
            <consortium name="WormBaseParasite"/>
        </authorList>
    </citation>
    <scope>IDENTIFICATION</scope>
</reference>
<feature type="transmembrane region" description="Helical" evidence="5">
    <location>
        <begin position="51"/>
        <end position="73"/>
    </location>
</feature>
<dbReference type="AlphaFoldDB" id="A0A914VCT7"/>
<keyword evidence="4 5" id="KW-0472">Membrane</keyword>
<comment type="subcellular location">
    <subcellularLocation>
        <location evidence="1">Membrane</location>
    </subcellularLocation>
</comment>
<name>A0A914VCT7_9BILA</name>
<protein>
    <submittedName>
        <fullName evidence="8">G-protein coupled receptors family 1 profile domain-containing protein</fullName>
    </submittedName>
</protein>
<evidence type="ECO:0000256" key="2">
    <source>
        <dbReference type="ARBA" id="ARBA00022692"/>
    </source>
</evidence>
<feature type="transmembrane region" description="Helical" evidence="5">
    <location>
        <begin position="262"/>
        <end position="282"/>
    </location>
</feature>
<dbReference type="InterPro" id="IPR047130">
    <property type="entry name" value="7TM_GPCR_Srsx_nematod"/>
</dbReference>
<evidence type="ECO:0000256" key="3">
    <source>
        <dbReference type="ARBA" id="ARBA00022989"/>
    </source>
</evidence>
<feature type="domain" description="G-protein coupled receptors family 1 profile" evidence="6">
    <location>
        <begin position="64"/>
        <end position="309"/>
    </location>
</feature>
<dbReference type="CDD" id="cd00637">
    <property type="entry name" value="7tm_classA_rhodopsin-like"/>
    <property type="match status" value="1"/>
</dbReference>
<feature type="transmembrane region" description="Helical" evidence="5">
    <location>
        <begin position="85"/>
        <end position="111"/>
    </location>
</feature>
<proteinExistence type="predicted"/>
<dbReference type="InterPro" id="IPR017452">
    <property type="entry name" value="GPCR_Rhodpsn_7TM"/>
</dbReference>
<sequence>MLQFGVLNGSGHSLLSNGSANGTSWFHTIRIGVDSSEAIASTCESCGEVAAILYIVQGLLLMAANFIILIAVLRYPRLRHRKEYLMVAGLALVDGMGGVATFTAGVGRLQIVLSTEENVLVSRVHCLLRPWNLLFVWTDPLAHIVPLVISFDRLLAVASSLRYVKLTYRYAVAVLGGVLVLWGFNVIAGVELTLPYTQPEVGSLCYMAWSLQPNYYLYQGWIAAIADMLSVTTYVIVLCIVRRMDSVYPAGSSAEQENVRRTRRITITLGLASLITAMFYTIPLMGKNIVSYDISDETQSMILPFTFLI</sequence>
<dbReference type="Proteomes" id="UP000887566">
    <property type="component" value="Unplaced"/>
</dbReference>
<feature type="transmembrane region" description="Helical" evidence="5">
    <location>
        <begin position="170"/>
        <end position="196"/>
    </location>
</feature>
<dbReference type="WBParaSite" id="PSAMB.scaffold18323size959.g37548.t1">
    <property type="protein sequence ID" value="PSAMB.scaffold18323size959.g37548.t1"/>
    <property type="gene ID" value="PSAMB.scaffold18323size959.g37548"/>
</dbReference>